<proteinExistence type="predicted"/>
<dbReference type="Proteomes" id="UP000269693">
    <property type="component" value="Chromosome"/>
</dbReference>
<name>A0ABN5TA04_9FLAO</name>
<sequence length="102" mass="11950">MKHSSDAVVFSHYAICFAYKISKKLIGTPIQAYHSSGKKVWECELDIYGKARSFTGEKTFIPFRYQGQYEDEETGLYYNRFRCYLSDTIVFLDCITMLCILR</sequence>
<organism evidence="1 2">
    <name type="scientific">Tenacibaculum mesophilum</name>
    <dbReference type="NCBI Taxonomy" id="104268"/>
    <lineage>
        <taxon>Bacteria</taxon>
        <taxon>Pseudomonadati</taxon>
        <taxon>Bacteroidota</taxon>
        <taxon>Flavobacteriia</taxon>
        <taxon>Flavobacteriales</taxon>
        <taxon>Flavobacteriaceae</taxon>
        <taxon>Tenacibaculum</taxon>
    </lineage>
</organism>
<dbReference type="NCBIfam" id="TIGR03696">
    <property type="entry name" value="Rhs_assc_core"/>
    <property type="match status" value="1"/>
</dbReference>
<evidence type="ECO:0000313" key="2">
    <source>
        <dbReference type="Proteomes" id="UP000269693"/>
    </source>
</evidence>
<accession>A0ABN5TA04</accession>
<dbReference type="EMBL" id="CP032544">
    <property type="protein sequence ID" value="AZJ33300.1"/>
    <property type="molecule type" value="Genomic_DNA"/>
</dbReference>
<dbReference type="Gene3D" id="2.180.10.10">
    <property type="entry name" value="RHS repeat-associated core"/>
    <property type="match status" value="1"/>
</dbReference>
<protein>
    <submittedName>
        <fullName evidence="1">Uncharacterized protein</fullName>
    </submittedName>
</protein>
<dbReference type="InterPro" id="IPR022385">
    <property type="entry name" value="Rhs_assc_core"/>
</dbReference>
<evidence type="ECO:0000313" key="1">
    <source>
        <dbReference type="EMBL" id="AZJ33300.1"/>
    </source>
</evidence>
<reference evidence="1 2" key="1">
    <citation type="submission" date="2018-09" db="EMBL/GenBank/DDBJ databases">
        <title>Insights into the microbiota of Asian seabass (Lates calcarifer) with tenacibaculosis symptoms and description of sp. nov. Tenacibaculum singaporense.</title>
        <authorList>
            <person name="Miyake S."/>
            <person name="Soh M."/>
            <person name="Azman M.N."/>
            <person name="Ngoh S.Y."/>
            <person name="Orban L."/>
            <person name="Seedorf H."/>
        </authorList>
    </citation>
    <scope>NUCLEOTIDE SEQUENCE [LARGE SCALE GENOMIC DNA]</scope>
    <source>
        <strain evidence="1 2">DSM 13764</strain>
    </source>
</reference>
<keyword evidence="2" id="KW-1185">Reference proteome</keyword>
<gene>
    <name evidence="1" type="ORF">D6200_12305</name>
</gene>